<proteinExistence type="predicted"/>
<dbReference type="RefSeq" id="WP_093256385.1">
    <property type="nucleotide sequence ID" value="NZ_FNQM01000031.1"/>
</dbReference>
<dbReference type="EMBL" id="FNQM01000031">
    <property type="protein sequence ID" value="SEB02061.1"/>
    <property type="molecule type" value="Genomic_DNA"/>
</dbReference>
<dbReference type="AlphaFoldDB" id="A0A1H4FY50"/>
<dbReference type="Proteomes" id="UP000198703">
    <property type="component" value="Unassembled WGS sequence"/>
</dbReference>
<name>A0A1H4FY50_9RHOB</name>
<accession>A0A1H4FY50</accession>
<organism evidence="1 2">
    <name type="scientific">Rubrimonas cliftonensis</name>
    <dbReference type="NCBI Taxonomy" id="89524"/>
    <lineage>
        <taxon>Bacteria</taxon>
        <taxon>Pseudomonadati</taxon>
        <taxon>Pseudomonadota</taxon>
        <taxon>Alphaproteobacteria</taxon>
        <taxon>Rhodobacterales</taxon>
        <taxon>Paracoccaceae</taxon>
        <taxon>Rubrimonas</taxon>
    </lineage>
</organism>
<evidence type="ECO:0000313" key="2">
    <source>
        <dbReference type="Proteomes" id="UP000198703"/>
    </source>
</evidence>
<evidence type="ECO:0000313" key="1">
    <source>
        <dbReference type="EMBL" id="SEB02061.1"/>
    </source>
</evidence>
<protein>
    <submittedName>
        <fullName evidence="1">Uncharacterized protein</fullName>
    </submittedName>
</protein>
<sequence>MTTIESSDRLTFLPWASHQLRDGVRCLPGGVERVRWRSEVVWYLGLAPRWAPMLVVARENGERLQVHPADCTTAEGES</sequence>
<gene>
    <name evidence="1" type="ORF">SAMN05444370_1313</name>
</gene>
<reference evidence="1 2" key="1">
    <citation type="submission" date="2016-10" db="EMBL/GenBank/DDBJ databases">
        <authorList>
            <person name="de Groot N.N."/>
        </authorList>
    </citation>
    <scope>NUCLEOTIDE SEQUENCE [LARGE SCALE GENOMIC DNA]</scope>
    <source>
        <strain evidence="1 2">DSM 15345</strain>
    </source>
</reference>
<keyword evidence="2" id="KW-1185">Reference proteome</keyword>